<name>A0A0F9SI61_9ZZZZ</name>
<gene>
    <name evidence="2" type="ORF">LCGC14_0516550</name>
</gene>
<protein>
    <submittedName>
        <fullName evidence="2">Uncharacterized protein</fullName>
    </submittedName>
</protein>
<accession>A0A0F9SI61</accession>
<evidence type="ECO:0000313" key="2">
    <source>
        <dbReference type="EMBL" id="KKN61977.1"/>
    </source>
</evidence>
<dbReference type="EMBL" id="LAZR01000639">
    <property type="protein sequence ID" value="KKN61977.1"/>
    <property type="molecule type" value="Genomic_DNA"/>
</dbReference>
<reference evidence="2" key="1">
    <citation type="journal article" date="2015" name="Nature">
        <title>Complex archaea that bridge the gap between prokaryotes and eukaryotes.</title>
        <authorList>
            <person name="Spang A."/>
            <person name="Saw J.H."/>
            <person name="Jorgensen S.L."/>
            <person name="Zaremba-Niedzwiedzka K."/>
            <person name="Martijn J."/>
            <person name="Lind A.E."/>
            <person name="van Eijk R."/>
            <person name="Schleper C."/>
            <person name="Guy L."/>
            <person name="Ettema T.J."/>
        </authorList>
    </citation>
    <scope>NUCLEOTIDE SEQUENCE</scope>
</reference>
<comment type="caution">
    <text evidence="2">The sequence shown here is derived from an EMBL/GenBank/DDBJ whole genome shotgun (WGS) entry which is preliminary data.</text>
</comment>
<sequence length="224" mass="23667">MPSILSKLANYDEFDTAAGGGTKTYWRGFEKIVPAGKDDMVGNPDGLGGNRTRPLPGKLQKDSFKKKGKKTEYSMKKVAIKFSAGTVAGPKNTIKQMGKVTSGFPMSKIFKTTQTKPISGSAQQMVKTSGDNQMDSFLIKGFADELQKEAGIGRMIKGVGKLWKRVAKPIAGPGLTGAKTRRELAGEAIKGTVGATKQIIKKHPGKAGLAAGAGAGYMLTGNKE</sequence>
<dbReference type="AlphaFoldDB" id="A0A0F9SI61"/>
<evidence type="ECO:0000256" key="1">
    <source>
        <dbReference type="SAM" id="MobiDB-lite"/>
    </source>
</evidence>
<feature type="region of interest" description="Disordered" evidence="1">
    <location>
        <begin position="37"/>
        <end position="66"/>
    </location>
</feature>
<organism evidence="2">
    <name type="scientific">marine sediment metagenome</name>
    <dbReference type="NCBI Taxonomy" id="412755"/>
    <lineage>
        <taxon>unclassified sequences</taxon>
        <taxon>metagenomes</taxon>
        <taxon>ecological metagenomes</taxon>
    </lineage>
</organism>
<proteinExistence type="predicted"/>